<dbReference type="Gene3D" id="3.40.50.720">
    <property type="entry name" value="NAD(P)-binding Rossmann-like Domain"/>
    <property type="match status" value="1"/>
</dbReference>
<protein>
    <recommendedName>
        <fullName evidence="1">NAD(P)-binding domain-containing protein</fullName>
    </recommendedName>
</protein>
<dbReference type="InterPro" id="IPR036291">
    <property type="entry name" value="NAD(P)-bd_dom_sf"/>
</dbReference>
<feature type="non-terminal residue" evidence="2">
    <location>
        <position position="1"/>
    </location>
</feature>
<dbReference type="Pfam" id="PF16363">
    <property type="entry name" value="GDP_Man_Dehyd"/>
    <property type="match status" value="1"/>
</dbReference>
<evidence type="ECO:0000313" key="2">
    <source>
        <dbReference type="EMBL" id="GAH51236.1"/>
    </source>
</evidence>
<evidence type="ECO:0000259" key="1">
    <source>
        <dbReference type="Pfam" id="PF16363"/>
    </source>
</evidence>
<proteinExistence type="predicted"/>
<dbReference type="AlphaFoldDB" id="X1G005"/>
<dbReference type="InterPro" id="IPR016040">
    <property type="entry name" value="NAD(P)-bd_dom"/>
</dbReference>
<accession>X1G005</accession>
<dbReference type="SUPFAM" id="SSF51735">
    <property type="entry name" value="NAD(P)-binding Rossmann-fold domains"/>
    <property type="match status" value="1"/>
</dbReference>
<comment type="caution">
    <text evidence="2">The sequence shown here is derived from an EMBL/GenBank/DDBJ whole genome shotgun (WGS) entry which is preliminary data.</text>
</comment>
<gene>
    <name evidence="2" type="ORF">S03H2_37792</name>
</gene>
<dbReference type="EMBL" id="BARU01023275">
    <property type="protein sequence ID" value="GAH51236.1"/>
    <property type="molecule type" value="Genomic_DNA"/>
</dbReference>
<name>X1G005_9ZZZZ</name>
<reference evidence="2" key="1">
    <citation type="journal article" date="2014" name="Front. Microbiol.">
        <title>High frequency of phylogenetically diverse reductive dehalogenase-homologous genes in deep subseafloor sedimentary metagenomes.</title>
        <authorList>
            <person name="Kawai M."/>
            <person name="Futagami T."/>
            <person name="Toyoda A."/>
            <person name="Takaki Y."/>
            <person name="Nishi S."/>
            <person name="Hori S."/>
            <person name="Arai W."/>
            <person name="Tsubouchi T."/>
            <person name="Morono Y."/>
            <person name="Uchiyama I."/>
            <person name="Ito T."/>
            <person name="Fujiyama A."/>
            <person name="Inagaki F."/>
            <person name="Takami H."/>
        </authorList>
    </citation>
    <scope>NUCLEOTIDE SEQUENCE</scope>
    <source>
        <strain evidence="2">Expedition CK06-06</strain>
    </source>
</reference>
<sequence>TSPWYTVYNNVMGTVSVLEACKGVDLEKVIIASSANAVQRPMYLPLDSEHPPNPVNPYGASKGCQELVAWAWNRSYGVPIVLYRNGVIYGPGMRKEIFIYKWLWNILHDKPCILEGGDQTRDPTFVSDTLDAWILGIEAEPENVVGEVFQISYGKEYKISEILEECFDAAGKRVPVIKEPYRPGEEGMREYFSIEKAKKILGYNPKVDFKEGLKKTVDWVATE</sequence>
<feature type="domain" description="NAD(P)-binding" evidence="1">
    <location>
        <begin position="2"/>
        <end position="216"/>
    </location>
</feature>
<dbReference type="PANTHER" id="PTHR43000">
    <property type="entry name" value="DTDP-D-GLUCOSE 4,6-DEHYDRATASE-RELATED"/>
    <property type="match status" value="1"/>
</dbReference>
<organism evidence="2">
    <name type="scientific">marine sediment metagenome</name>
    <dbReference type="NCBI Taxonomy" id="412755"/>
    <lineage>
        <taxon>unclassified sequences</taxon>
        <taxon>metagenomes</taxon>
        <taxon>ecological metagenomes</taxon>
    </lineage>
</organism>